<keyword evidence="3" id="KW-1185">Reference proteome</keyword>
<reference evidence="2 3" key="1">
    <citation type="submission" date="2016-10" db="EMBL/GenBank/DDBJ databases">
        <authorList>
            <person name="de Groot N.N."/>
        </authorList>
    </citation>
    <scope>NUCLEOTIDE SEQUENCE [LARGE SCALE GENOMIC DNA]</scope>
    <source>
        <strain evidence="2 3">DSM 5885</strain>
    </source>
</reference>
<dbReference type="Gene3D" id="3.40.630.30">
    <property type="match status" value="1"/>
</dbReference>
<proteinExistence type="predicted"/>
<sequence length="183" mass="21572">MSAFGNLRTINDDELEVMRAWRNAPAVRANMYTRHEISSAEHLAWWARTRQREDQQYFMFERGDRPLGIVAFTQIDRINNNCSWAFYTAPNVPKGTGSFMEFLAIEYVFSKQQLHKLHCEVLAFNTPVIKMHQKFGFAVEGIFRQHHLVDGQYVDIYRLGLLEEEWLIKREEMQRKLQAISGN</sequence>
<dbReference type="EMBL" id="FNCY01000007">
    <property type="protein sequence ID" value="SDH62204.1"/>
    <property type="molecule type" value="Genomic_DNA"/>
</dbReference>
<dbReference type="OrthoDB" id="5358891at2"/>
<dbReference type="RefSeq" id="WP_091937107.1">
    <property type="nucleotide sequence ID" value="NZ_FNCY01000007.1"/>
</dbReference>
<dbReference type="AlphaFoldDB" id="A0A1G8DX20"/>
<evidence type="ECO:0000259" key="1">
    <source>
        <dbReference type="PROSITE" id="PS51186"/>
    </source>
</evidence>
<dbReference type="PROSITE" id="PS51186">
    <property type="entry name" value="GNAT"/>
    <property type="match status" value="1"/>
</dbReference>
<protein>
    <submittedName>
        <fullName evidence="2">UDP-4-amino-4,6-dideoxy-N-acetyl-beta-L-altrosamine N-acetyltransferase</fullName>
    </submittedName>
</protein>
<accession>A0A1G8DX20</accession>
<dbReference type="Pfam" id="PF13420">
    <property type="entry name" value="Acetyltransf_4"/>
    <property type="match status" value="1"/>
</dbReference>
<dbReference type="InterPro" id="IPR000182">
    <property type="entry name" value="GNAT_dom"/>
</dbReference>
<dbReference type="NCBIfam" id="TIGR03585">
    <property type="entry name" value="PseH"/>
    <property type="match status" value="1"/>
</dbReference>
<dbReference type="PANTHER" id="PTHR43415:SF3">
    <property type="entry name" value="GNAT-FAMILY ACETYLTRANSFERASE"/>
    <property type="match status" value="1"/>
</dbReference>
<gene>
    <name evidence="2" type="ORF">SAMN05660652_01970</name>
</gene>
<name>A0A1G8DX20_9RHOO</name>
<keyword evidence="2" id="KW-0808">Transferase</keyword>
<dbReference type="InterPro" id="IPR016181">
    <property type="entry name" value="Acyl_CoA_acyltransferase"/>
</dbReference>
<evidence type="ECO:0000313" key="3">
    <source>
        <dbReference type="Proteomes" id="UP000198607"/>
    </source>
</evidence>
<dbReference type="Proteomes" id="UP000198607">
    <property type="component" value="Unassembled WGS sequence"/>
</dbReference>
<dbReference type="GO" id="GO:0016747">
    <property type="term" value="F:acyltransferase activity, transferring groups other than amino-acyl groups"/>
    <property type="evidence" value="ECO:0007669"/>
    <property type="project" value="InterPro"/>
</dbReference>
<dbReference type="InterPro" id="IPR020036">
    <property type="entry name" value="PseH"/>
</dbReference>
<dbReference type="SUPFAM" id="SSF55729">
    <property type="entry name" value="Acyl-CoA N-acyltransferases (Nat)"/>
    <property type="match status" value="1"/>
</dbReference>
<evidence type="ECO:0000313" key="2">
    <source>
        <dbReference type="EMBL" id="SDH62204.1"/>
    </source>
</evidence>
<organism evidence="2 3">
    <name type="scientific">Propionivibrio dicarboxylicus</name>
    <dbReference type="NCBI Taxonomy" id="83767"/>
    <lineage>
        <taxon>Bacteria</taxon>
        <taxon>Pseudomonadati</taxon>
        <taxon>Pseudomonadota</taxon>
        <taxon>Betaproteobacteria</taxon>
        <taxon>Rhodocyclales</taxon>
        <taxon>Rhodocyclaceae</taxon>
        <taxon>Propionivibrio</taxon>
    </lineage>
</organism>
<feature type="domain" description="N-acetyltransferase" evidence="1">
    <location>
        <begin position="5"/>
        <end position="160"/>
    </location>
</feature>
<dbReference type="STRING" id="83767.SAMN05660652_01970"/>
<dbReference type="PANTHER" id="PTHR43415">
    <property type="entry name" value="SPERMIDINE N(1)-ACETYLTRANSFERASE"/>
    <property type="match status" value="1"/>
</dbReference>